<feature type="transmembrane region" description="Helical" evidence="8">
    <location>
        <begin position="90"/>
        <end position="112"/>
    </location>
</feature>
<evidence type="ECO:0000256" key="9">
    <source>
        <dbReference type="SAM" id="MobiDB-lite"/>
    </source>
</evidence>
<keyword evidence="5 8" id="KW-0256">Endoplasmic reticulum</keyword>
<comment type="subcellular location">
    <subcellularLocation>
        <location evidence="2 8">Endoplasmic reticulum membrane</location>
        <topology evidence="2 8">Multi-pass membrane protein</topology>
    </subcellularLocation>
</comment>
<dbReference type="PANTHER" id="PTHR11009">
    <property type="entry name" value="DER1-LIKE PROTEIN, DERLIN"/>
    <property type="match status" value="1"/>
</dbReference>
<dbReference type="GO" id="GO:0006950">
    <property type="term" value="P:response to stress"/>
    <property type="evidence" value="ECO:0007669"/>
    <property type="project" value="UniProtKB-ARBA"/>
</dbReference>
<evidence type="ECO:0000256" key="3">
    <source>
        <dbReference type="ARBA" id="ARBA00008917"/>
    </source>
</evidence>
<dbReference type="InterPro" id="IPR035952">
    <property type="entry name" value="Rhomboid-like_sf"/>
</dbReference>
<dbReference type="InterPro" id="IPR009060">
    <property type="entry name" value="UBA-like_sf"/>
</dbReference>
<evidence type="ECO:0000256" key="7">
    <source>
        <dbReference type="ARBA" id="ARBA00023136"/>
    </source>
</evidence>
<evidence type="ECO:0000256" key="2">
    <source>
        <dbReference type="ARBA" id="ARBA00004477"/>
    </source>
</evidence>
<feature type="domain" description="UBA" evidence="10">
    <location>
        <begin position="395"/>
        <end position="435"/>
    </location>
</feature>
<dbReference type="Gene3D" id="1.10.8.10">
    <property type="entry name" value="DNA helicase RuvA subunit, C-terminal domain"/>
    <property type="match status" value="1"/>
</dbReference>
<evidence type="ECO:0000256" key="8">
    <source>
        <dbReference type="RuleBase" id="RU363059"/>
    </source>
</evidence>
<dbReference type="SUPFAM" id="SSF144091">
    <property type="entry name" value="Rhomboid-like"/>
    <property type="match status" value="1"/>
</dbReference>
<dbReference type="GO" id="GO:0005789">
    <property type="term" value="C:endoplasmic reticulum membrane"/>
    <property type="evidence" value="ECO:0007669"/>
    <property type="project" value="UniProtKB-SubCell"/>
</dbReference>
<sequence>MDWREFYYTVPLATRSIMVTITTVFVLSPFFPATLEAVSACPYYILFRLQIYRLLLSGFVSDSILGLLLGLLLIYRYGLLLEQEKGSLHFGYLCAKLIVLINALICVAVLFLSPLNPLLLSPTYASRGGTFPLLLALITIQTQRSPNPRTSFMGFFTVPTEYFPLLLLAIFVLLGGSLVETAAAVGIGYAQHYGYLARTEPAFSTLANIESSSYMRSVVNRRGYINTSAAGVSLPLTNQQADGSRTEHGGMSALRNLLRRTQNGAGTEQRFPGRGQSIGGTSAGAQRSHFGISSLLSGASGRLASGATRGADELPVPNGPAVGPPADASNREGPSREARAAAFLRAHEQRMREMGVIAQLQPMPQDEPHGEHPNNAVAVASEPAGQAANTETIPDVDREDIDRLIEMGFTGSQAVRSLRLTRGNLEAAAELLVSGNV</sequence>
<keyword evidence="4 8" id="KW-0812">Transmembrane</keyword>
<keyword evidence="7 8" id="KW-0472">Membrane</keyword>
<protein>
    <recommendedName>
        <fullName evidence="8">Derlin</fullName>
    </recommendedName>
</protein>
<dbReference type="Pfam" id="PF04511">
    <property type="entry name" value="DER1"/>
    <property type="match status" value="1"/>
</dbReference>
<comment type="similarity">
    <text evidence="3 8">Belongs to the derlin family.</text>
</comment>
<dbReference type="EMBL" id="HBFA01022227">
    <property type="protein sequence ID" value="CAD8672373.1"/>
    <property type="molecule type" value="Transcribed_RNA"/>
</dbReference>
<evidence type="ECO:0000259" key="10">
    <source>
        <dbReference type="PROSITE" id="PS50030"/>
    </source>
</evidence>
<feature type="transmembrane region" description="Helical" evidence="8">
    <location>
        <begin position="162"/>
        <end position="190"/>
    </location>
</feature>
<keyword evidence="6 8" id="KW-1133">Transmembrane helix</keyword>
<dbReference type="SUPFAM" id="SSF46934">
    <property type="entry name" value="UBA-like"/>
    <property type="match status" value="1"/>
</dbReference>
<gene>
    <name evidence="11" type="ORF">POBO1169_LOCUS11304</name>
</gene>
<evidence type="ECO:0000313" key="11">
    <source>
        <dbReference type="EMBL" id="CAD8672373.1"/>
    </source>
</evidence>
<proteinExistence type="inferred from homology"/>
<feature type="region of interest" description="Disordered" evidence="9">
    <location>
        <begin position="303"/>
        <end position="336"/>
    </location>
</feature>
<evidence type="ECO:0000256" key="5">
    <source>
        <dbReference type="ARBA" id="ARBA00022824"/>
    </source>
</evidence>
<comment type="function">
    <text evidence="8">May be involved in the degradation of misfolded endoplasmic reticulum (ER) luminal proteins.</text>
</comment>
<organism evidence="11">
    <name type="scientific">Pyramimonas obovata</name>
    <dbReference type="NCBI Taxonomy" id="1411642"/>
    <lineage>
        <taxon>Eukaryota</taxon>
        <taxon>Viridiplantae</taxon>
        <taxon>Chlorophyta</taxon>
        <taxon>Pyramimonadophyceae</taxon>
        <taxon>Pyramimonadales</taxon>
        <taxon>Pyramimonadaceae</taxon>
        <taxon>Pyramimonas</taxon>
        <taxon>Pyramimonas incertae sedis</taxon>
    </lineage>
</organism>
<accession>A0A7S0RBT6</accession>
<feature type="compositionally biased region" description="Low complexity" evidence="9">
    <location>
        <begin position="303"/>
        <end position="326"/>
    </location>
</feature>
<feature type="region of interest" description="Disordered" evidence="9">
    <location>
        <begin position="265"/>
        <end position="286"/>
    </location>
</feature>
<dbReference type="PROSITE" id="PS50030">
    <property type="entry name" value="UBA"/>
    <property type="match status" value="1"/>
</dbReference>
<dbReference type="AlphaFoldDB" id="A0A7S0RBT6"/>
<reference evidence="11" key="1">
    <citation type="submission" date="2021-01" db="EMBL/GenBank/DDBJ databases">
        <authorList>
            <person name="Corre E."/>
            <person name="Pelletier E."/>
            <person name="Niang G."/>
            <person name="Scheremetjew M."/>
            <person name="Finn R."/>
            <person name="Kale V."/>
            <person name="Holt S."/>
            <person name="Cochrane G."/>
            <person name="Meng A."/>
            <person name="Brown T."/>
            <person name="Cohen L."/>
        </authorList>
    </citation>
    <scope>NUCLEOTIDE SEQUENCE</scope>
    <source>
        <strain evidence="11">CCMP722</strain>
    </source>
</reference>
<dbReference type="SMART" id="SM00165">
    <property type="entry name" value="UBA"/>
    <property type="match status" value="1"/>
</dbReference>
<evidence type="ECO:0000256" key="6">
    <source>
        <dbReference type="ARBA" id="ARBA00022989"/>
    </source>
</evidence>
<feature type="transmembrane region" description="Helical" evidence="8">
    <location>
        <begin position="54"/>
        <end position="78"/>
    </location>
</feature>
<dbReference type="InterPro" id="IPR015940">
    <property type="entry name" value="UBA"/>
</dbReference>
<evidence type="ECO:0000256" key="4">
    <source>
        <dbReference type="ARBA" id="ARBA00022692"/>
    </source>
</evidence>
<name>A0A7S0RBT6_9CHLO</name>
<feature type="transmembrane region" description="Helical" evidence="8">
    <location>
        <begin position="12"/>
        <end position="33"/>
    </location>
</feature>
<dbReference type="Gene3D" id="1.20.1540.10">
    <property type="entry name" value="Rhomboid-like"/>
    <property type="match status" value="1"/>
</dbReference>
<comment type="function">
    <text evidence="1">May be involved in the degradation process of specific misfolded endoplasmic reticulum (ER) luminal proteins.</text>
</comment>
<dbReference type="InterPro" id="IPR007599">
    <property type="entry name" value="DER1"/>
</dbReference>
<dbReference type="Pfam" id="PF00627">
    <property type="entry name" value="UBA"/>
    <property type="match status" value="1"/>
</dbReference>
<evidence type="ECO:0000256" key="1">
    <source>
        <dbReference type="ARBA" id="ARBA00003292"/>
    </source>
</evidence>